<keyword evidence="1" id="KW-0812">Transmembrane</keyword>
<feature type="transmembrane region" description="Helical" evidence="1">
    <location>
        <begin position="6"/>
        <end position="27"/>
    </location>
</feature>
<dbReference type="EMBL" id="BAABKY010000002">
    <property type="protein sequence ID" value="GAA5076295.1"/>
    <property type="molecule type" value="Genomic_DNA"/>
</dbReference>
<reference evidence="3" key="1">
    <citation type="journal article" date="2019" name="Int. J. Syst. Evol. Microbiol.">
        <title>The Global Catalogue of Microorganisms (GCM) 10K type strain sequencing project: providing services to taxonomists for standard genome sequencing and annotation.</title>
        <authorList>
            <consortium name="The Broad Institute Genomics Platform"/>
            <consortium name="The Broad Institute Genome Sequencing Center for Infectious Disease"/>
            <person name="Wu L."/>
            <person name="Ma J."/>
        </authorList>
    </citation>
    <scope>NUCLEOTIDE SEQUENCE [LARGE SCALE GENOMIC DNA]</scope>
    <source>
        <strain evidence="3">JCM 19212</strain>
    </source>
</reference>
<proteinExistence type="predicted"/>
<comment type="caution">
    <text evidence="2">The sequence shown here is derived from an EMBL/GenBank/DDBJ whole genome shotgun (WGS) entry which is preliminary data.</text>
</comment>
<dbReference type="RefSeq" id="WP_158985460.1">
    <property type="nucleotide sequence ID" value="NZ_BAABKY010000002.1"/>
</dbReference>
<evidence type="ECO:0000313" key="3">
    <source>
        <dbReference type="Proteomes" id="UP001501083"/>
    </source>
</evidence>
<sequence>MTAARWIPLIWLGMVVVSTAVAGWVVLWHRLTTQETATRLQQGFDALLFDTPVGRVSGDTLTVVKIAYRLDEASPELHPRGGPEGWDSLWYASGPGPSYFLAVCRVDMESRSPSPRWNVRELDESHMRTALEGDRRAEMLAFGEAIEA</sequence>
<organism evidence="2 3">
    <name type="scientific">Lysobacter panacisoli</name>
    <dbReference type="NCBI Taxonomy" id="1255263"/>
    <lineage>
        <taxon>Bacteria</taxon>
        <taxon>Pseudomonadati</taxon>
        <taxon>Pseudomonadota</taxon>
        <taxon>Gammaproteobacteria</taxon>
        <taxon>Lysobacterales</taxon>
        <taxon>Lysobacteraceae</taxon>
        <taxon>Lysobacter</taxon>
    </lineage>
</organism>
<evidence type="ECO:0000313" key="2">
    <source>
        <dbReference type="EMBL" id="GAA5076295.1"/>
    </source>
</evidence>
<keyword evidence="1" id="KW-1133">Transmembrane helix</keyword>
<evidence type="ECO:0008006" key="4">
    <source>
        <dbReference type="Google" id="ProtNLM"/>
    </source>
</evidence>
<dbReference type="Proteomes" id="UP001501083">
    <property type="component" value="Unassembled WGS sequence"/>
</dbReference>
<gene>
    <name evidence="2" type="ORF">GCM10025759_20750</name>
</gene>
<protein>
    <recommendedName>
        <fullName evidence="4">DUF3592 domain-containing protein</fullName>
    </recommendedName>
</protein>
<keyword evidence="3" id="KW-1185">Reference proteome</keyword>
<keyword evidence="1" id="KW-0472">Membrane</keyword>
<evidence type="ECO:0000256" key="1">
    <source>
        <dbReference type="SAM" id="Phobius"/>
    </source>
</evidence>
<name>A0ABP9LIY7_9GAMM</name>
<accession>A0ABP9LIY7</accession>